<keyword evidence="7" id="KW-0998">Cell outer membrane</keyword>
<gene>
    <name evidence="11" type="primary">bamA</name>
    <name evidence="11" type="ORF">ENV54_04955</name>
</gene>
<sequence>MKRLTLGVIFVCLLPLTVMAQQNRTHKCMIFPFKIVSEGSSPTYSNEVAAILGSELASEGNLEMISGRPFLSAVEGLRPDPERLTRIAERVGASALIWGTVTKLSDGYSIEINAMKGAPRSKPKLFSATGKTMEELLQRVQELAVEIGTSILDQPKIASIRIEGNQRIQKEAILNKLEMKTGTPFRRSAIGDEIREIYGMGYFDDVKITAEDVGNGQVDLKITLKERPSIKNIEIQGNKVLTKDEILDALTTKSFSVVSTEKIRNDIEKLRQMYEKKGYYKPKIDYEIKEASPKEASLIFKIDEGPKSYLTDIVFEGRNKISEKELKKILSIKEKSWFWFLDESGIFTKDKLEENRMRIMAYYLDNGFINIQVGVPEVDIKGNKVKVTFPIREGDRYQVRKLDVEGDLIAPKEELISHLKTKPHTWFKRSLAAEDIKELTRLYNNKGYAYADVEPRQKINDQYKFLDITYKINQGDKVTIEKVDIVGNDRTRDKVIRRAVAISEGDLYNADALENTKSNLEAMDYFEAVKIKTSPSSKPDKMNVTIEVMEKKTGSLSAGLGYSSQDGAMGNINLKERNLFGLGIVANARSNLSGRRNDFEGSLTYPWMFDYPLTGSVRAHRAQQKETYYLRETDGFSVHLGYPIYGLWSMSTGFSRDSNKLSGFQKVFAQSVIDYYSQYGTSAQKYMNISENSVSLNFSRDTRNNSVIPTGGSKVSFGGRFSGLGGDVAYNSYYSEAMYYYPLFWKAVVKLRANGSMLQESGRDPIPFDRRIVLGGIQSIRGYKMGDIGPKDKYGNIIGGDRALFANVECLFPLLEQLKLNGVVFFDAGNTWNVSRSPFLTDVKAGAGIGVRWISPMGPIRIEYGWKINPEKGEEPGAVAFAMGQLF</sequence>
<evidence type="ECO:0000256" key="5">
    <source>
        <dbReference type="ARBA" id="ARBA00022737"/>
    </source>
</evidence>
<keyword evidence="4 9" id="KW-0732">Signal</keyword>
<dbReference type="InterPro" id="IPR000184">
    <property type="entry name" value="Bac_surfAg_D15"/>
</dbReference>
<evidence type="ECO:0000256" key="2">
    <source>
        <dbReference type="ARBA" id="ARBA00022452"/>
    </source>
</evidence>
<feature type="chain" id="PRO_5027624669" description="Outer membrane protein assembly factor BamA" evidence="9">
    <location>
        <begin position="21"/>
        <end position="887"/>
    </location>
</feature>
<evidence type="ECO:0000256" key="7">
    <source>
        <dbReference type="ARBA" id="ARBA00023237"/>
    </source>
</evidence>
<dbReference type="GO" id="GO:0009279">
    <property type="term" value="C:cell outer membrane"/>
    <property type="evidence" value="ECO:0007669"/>
    <property type="project" value="UniProtKB-UniRule"/>
</dbReference>
<evidence type="ECO:0000256" key="6">
    <source>
        <dbReference type="ARBA" id="ARBA00023136"/>
    </source>
</evidence>
<dbReference type="InterPro" id="IPR039910">
    <property type="entry name" value="D15-like"/>
</dbReference>
<comment type="caution">
    <text evidence="11">The sequence shown here is derived from an EMBL/GenBank/DDBJ whole genome shotgun (WGS) entry which is preliminary data.</text>
</comment>
<organism evidence="11">
    <name type="scientific">Desulfomonile tiedjei</name>
    <dbReference type="NCBI Taxonomy" id="2358"/>
    <lineage>
        <taxon>Bacteria</taxon>
        <taxon>Pseudomonadati</taxon>
        <taxon>Thermodesulfobacteriota</taxon>
        <taxon>Desulfomonilia</taxon>
        <taxon>Desulfomonilales</taxon>
        <taxon>Desulfomonilaceae</taxon>
        <taxon>Desulfomonile</taxon>
    </lineage>
</organism>
<evidence type="ECO:0000256" key="3">
    <source>
        <dbReference type="ARBA" id="ARBA00022692"/>
    </source>
</evidence>
<comment type="subcellular location">
    <subcellularLocation>
        <location evidence="1">Membrane</location>
    </subcellularLocation>
</comment>
<reference evidence="11" key="1">
    <citation type="journal article" date="2020" name="mSystems">
        <title>Genome- and Community-Level Interaction Insights into Carbon Utilization and Element Cycling Functions of Hydrothermarchaeota in Hydrothermal Sediment.</title>
        <authorList>
            <person name="Zhou Z."/>
            <person name="Liu Y."/>
            <person name="Xu W."/>
            <person name="Pan J."/>
            <person name="Luo Z.H."/>
            <person name="Li M."/>
        </authorList>
    </citation>
    <scope>NUCLEOTIDE SEQUENCE [LARGE SCALE GENOMIC DNA]</scope>
    <source>
        <strain evidence="11">SpSt-769</strain>
    </source>
</reference>
<dbReference type="Gene3D" id="2.40.160.50">
    <property type="entry name" value="membrane protein fhac: a member of the omp85/tpsb transporter family"/>
    <property type="match status" value="1"/>
</dbReference>
<dbReference type="InterPro" id="IPR034746">
    <property type="entry name" value="POTRA"/>
</dbReference>
<keyword evidence="6" id="KW-0472">Membrane</keyword>
<feature type="signal peptide" evidence="9">
    <location>
        <begin position="1"/>
        <end position="20"/>
    </location>
</feature>
<dbReference type="Gene3D" id="3.10.20.310">
    <property type="entry name" value="membrane protein fhac"/>
    <property type="match status" value="5"/>
</dbReference>
<accession>A0A7C4ET75</accession>
<name>A0A7C4ET75_9BACT</name>
<dbReference type="PROSITE" id="PS51779">
    <property type="entry name" value="POTRA"/>
    <property type="match status" value="4"/>
</dbReference>
<dbReference type="PIRSF" id="PIRSF006076">
    <property type="entry name" value="OM_assembly_OMP85"/>
    <property type="match status" value="1"/>
</dbReference>
<dbReference type="Pfam" id="PF01103">
    <property type="entry name" value="Omp85"/>
    <property type="match status" value="1"/>
</dbReference>
<keyword evidence="2" id="KW-1134">Transmembrane beta strand</keyword>
<dbReference type="PANTHER" id="PTHR12815:SF23">
    <property type="entry name" value="OUTER MEMBRANE PROTEIN ASSEMBLY FACTOR BAMA"/>
    <property type="match status" value="1"/>
</dbReference>
<evidence type="ECO:0000256" key="4">
    <source>
        <dbReference type="ARBA" id="ARBA00022729"/>
    </source>
</evidence>
<keyword evidence="5" id="KW-0677">Repeat</keyword>
<feature type="domain" description="POTRA" evidence="10">
    <location>
        <begin position="478"/>
        <end position="551"/>
    </location>
</feature>
<dbReference type="NCBIfam" id="TIGR03303">
    <property type="entry name" value="OM_YaeT"/>
    <property type="match status" value="1"/>
</dbReference>
<evidence type="ECO:0000313" key="11">
    <source>
        <dbReference type="EMBL" id="HGH60631.1"/>
    </source>
</evidence>
<proteinExistence type="predicted"/>
<dbReference type="AlphaFoldDB" id="A0A7C4ET75"/>
<feature type="domain" description="POTRA" evidence="10">
    <location>
        <begin position="397"/>
        <end position="475"/>
    </location>
</feature>
<evidence type="ECO:0000256" key="9">
    <source>
        <dbReference type="SAM" id="SignalP"/>
    </source>
</evidence>
<dbReference type="EMBL" id="DTGT01000154">
    <property type="protein sequence ID" value="HGH60631.1"/>
    <property type="molecule type" value="Genomic_DNA"/>
</dbReference>
<protein>
    <recommendedName>
        <fullName evidence="8">Outer membrane protein assembly factor BamA</fullName>
    </recommendedName>
</protein>
<feature type="domain" description="POTRA" evidence="10">
    <location>
        <begin position="228"/>
        <end position="305"/>
    </location>
</feature>
<dbReference type="Pfam" id="PF07244">
    <property type="entry name" value="POTRA"/>
    <property type="match status" value="5"/>
</dbReference>
<dbReference type="InterPro" id="IPR023707">
    <property type="entry name" value="OM_assembly_BamA"/>
</dbReference>
<keyword evidence="3" id="KW-0812">Transmembrane</keyword>
<evidence type="ECO:0000256" key="1">
    <source>
        <dbReference type="ARBA" id="ARBA00004370"/>
    </source>
</evidence>
<dbReference type="GO" id="GO:0071709">
    <property type="term" value="P:membrane assembly"/>
    <property type="evidence" value="ECO:0007669"/>
    <property type="project" value="InterPro"/>
</dbReference>
<evidence type="ECO:0000256" key="8">
    <source>
        <dbReference type="NCBIfam" id="TIGR03303"/>
    </source>
</evidence>
<feature type="domain" description="POTRA" evidence="10">
    <location>
        <begin position="155"/>
        <end position="227"/>
    </location>
</feature>
<evidence type="ECO:0000259" key="10">
    <source>
        <dbReference type="PROSITE" id="PS51779"/>
    </source>
</evidence>
<dbReference type="InterPro" id="IPR010827">
    <property type="entry name" value="BamA/TamA_POTRA"/>
</dbReference>
<dbReference type="PANTHER" id="PTHR12815">
    <property type="entry name" value="SORTING AND ASSEMBLY MACHINERY SAMM50 PROTEIN FAMILY MEMBER"/>
    <property type="match status" value="1"/>
</dbReference>